<dbReference type="SUPFAM" id="SSF56349">
    <property type="entry name" value="DNA breaking-rejoining enzymes"/>
    <property type="match status" value="1"/>
</dbReference>
<dbReference type="InterPro" id="IPR013762">
    <property type="entry name" value="Integrase-like_cat_sf"/>
</dbReference>
<dbReference type="GO" id="GO:0015074">
    <property type="term" value="P:DNA integration"/>
    <property type="evidence" value="ECO:0007669"/>
    <property type="project" value="UniProtKB-KW"/>
</dbReference>
<dbReference type="EMBL" id="CP123523">
    <property type="protein sequence ID" value="WGM04545.1"/>
    <property type="molecule type" value="Genomic_DNA"/>
</dbReference>
<evidence type="ECO:0000313" key="8">
    <source>
        <dbReference type="EMBL" id="WGM04545.1"/>
    </source>
</evidence>
<protein>
    <submittedName>
        <fullName evidence="6">Phage integrase</fullName>
    </submittedName>
    <submittedName>
        <fullName evidence="8">Site-specific integrase</fullName>
    </submittedName>
    <submittedName>
        <fullName evidence="7">Tyrosine recombinase XerC</fullName>
    </submittedName>
</protein>
<evidence type="ECO:0000256" key="4">
    <source>
        <dbReference type="ARBA" id="ARBA00023172"/>
    </source>
</evidence>
<dbReference type="Gene3D" id="1.10.150.130">
    <property type="match status" value="1"/>
</dbReference>
<gene>
    <name evidence="7" type="primary">xerC_6</name>
    <name evidence="6" type="ORF">ARN_09460</name>
    <name evidence="7" type="ORF">ArsFIN_28480</name>
    <name evidence="8" type="ORF">QE258_13090</name>
</gene>
<evidence type="ECO:0000259" key="5">
    <source>
        <dbReference type="PROSITE" id="PS51898"/>
    </source>
</evidence>
<evidence type="ECO:0000313" key="6">
    <source>
        <dbReference type="EMBL" id="CBA72231.1"/>
    </source>
</evidence>
<keyword evidence="2" id="KW-0229">DNA integration</keyword>
<proteinExistence type="inferred from homology"/>
<organism evidence="6">
    <name type="scientific">Arsenophonus nasoniae</name>
    <name type="common">son-killer infecting Nasonia vitripennis</name>
    <dbReference type="NCBI Taxonomy" id="638"/>
    <lineage>
        <taxon>Bacteria</taxon>
        <taxon>Pseudomonadati</taxon>
        <taxon>Pseudomonadota</taxon>
        <taxon>Gammaproteobacteria</taxon>
        <taxon>Enterobacterales</taxon>
        <taxon>Morganellaceae</taxon>
        <taxon>Arsenophonus</taxon>
    </lineage>
</organism>
<feature type="domain" description="Tyr recombinase" evidence="5">
    <location>
        <begin position="159"/>
        <end position="327"/>
    </location>
</feature>
<dbReference type="AlphaFoldDB" id="D2TXV6"/>
<evidence type="ECO:0000256" key="1">
    <source>
        <dbReference type="ARBA" id="ARBA00008857"/>
    </source>
</evidence>
<dbReference type="Pfam" id="PF00589">
    <property type="entry name" value="Phage_integrase"/>
    <property type="match status" value="1"/>
</dbReference>
<dbReference type="Gene3D" id="1.10.443.10">
    <property type="entry name" value="Intergrase catalytic core"/>
    <property type="match status" value="1"/>
</dbReference>
<dbReference type="InterPro" id="IPR002104">
    <property type="entry name" value="Integrase_catalytic"/>
</dbReference>
<dbReference type="EMBL" id="FN545177">
    <property type="protein sequence ID" value="CBA72231.1"/>
    <property type="molecule type" value="Genomic_DNA"/>
</dbReference>
<dbReference type="EMBL" id="CP038613">
    <property type="protein sequence ID" value="QBY44264.1"/>
    <property type="molecule type" value="Genomic_DNA"/>
</dbReference>
<keyword evidence="4" id="KW-0233">DNA recombination</keyword>
<reference evidence="8" key="3">
    <citation type="submission" date="2023-04" db="EMBL/GenBank/DDBJ databases">
        <title>Genome dynamics across the evolutionary transition to endosymbiosis.</title>
        <authorList>
            <person name="Siozios S."/>
            <person name="Nadal-Jimenez P."/>
            <person name="Azagi T."/>
            <person name="Sprong H."/>
            <person name="Frost C.L."/>
            <person name="Parratt S.R."/>
            <person name="Taylor G."/>
            <person name="Brettell L."/>
            <person name="Lew K.C."/>
            <person name="Croft L."/>
            <person name="King K.C."/>
            <person name="Brockhurst M.A."/>
            <person name="Hypsa V."/>
            <person name="Novakova E."/>
            <person name="Darby A.C."/>
            <person name="Hurst G.D.D."/>
        </authorList>
    </citation>
    <scope>NUCLEOTIDE SEQUENCE</scope>
    <source>
        <strain evidence="8">ANv_CAN</strain>
    </source>
</reference>
<dbReference type="Proteomes" id="UP001177592">
    <property type="component" value="Chromosome"/>
</dbReference>
<evidence type="ECO:0000313" key="9">
    <source>
        <dbReference type="Proteomes" id="UP000295134"/>
    </source>
</evidence>
<keyword evidence="3" id="KW-0238">DNA-binding</keyword>
<dbReference type="InterPro" id="IPR050090">
    <property type="entry name" value="Tyrosine_recombinase_XerCD"/>
</dbReference>
<dbReference type="InterPro" id="IPR011010">
    <property type="entry name" value="DNA_brk_join_enz"/>
</dbReference>
<dbReference type="CDD" id="cd00796">
    <property type="entry name" value="INT_Rci_Hp1_C"/>
    <property type="match status" value="1"/>
</dbReference>
<sequence length="341" mass="40061">MSKQIVSTYKRGEIWWYSFTTPNKQRIRKSAKTTNQQEAKELAALEYNSYWRNEKLGDVSFHTWQEAVLLWLNEKPERKENRNMLYGLRWLDQYLGKTKLIDINKYLIDEIKKTKQISGVKNRTVNAVLQQIRVVLKCAYEHGLLDKIPPIKLLKEPTRRIRWLTEYEEKRLMVELPEHLKPIVNFALNTGLRMSNITNLKWSQVDINRRQAWIHADESKTNQAIGIPLNQAALTIIREQQGHHREYVFTYQGNRIKNAGAKGWRKAVYRAGLGDFHFHDLRHTWATRHIMAGTPLYVLQELGGWSKADTVRKYAHLSTQFLQQHAERIVTSGTDLTQNKS</sequence>
<evidence type="ECO:0000313" key="10">
    <source>
        <dbReference type="Proteomes" id="UP001177592"/>
    </source>
</evidence>
<evidence type="ECO:0000256" key="3">
    <source>
        <dbReference type="ARBA" id="ARBA00023125"/>
    </source>
</evidence>
<comment type="similarity">
    <text evidence="1">Belongs to the 'phage' integrase family.</text>
</comment>
<dbReference type="PANTHER" id="PTHR30349">
    <property type="entry name" value="PHAGE INTEGRASE-RELATED"/>
    <property type="match status" value="1"/>
</dbReference>
<reference evidence="6" key="1">
    <citation type="journal article" date="2010" name="Insect Mol. Biol.">
        <title>The draft genome sequence of Arsenophonus nasoniae, son-killer bacterium of Nasonia vitripennis, reveals genes associated with virulence and symbiosis.</title>
        <authorList>
            <person name="Wilkes T."/>
            <person name="Darby A.C."/>
            <person name="Choi J."/>
            <person name="Colborne J.K."/>
            <person name="Werren J.H."/>
            <person name="Hurst G.D.D."/>
        </authorList>
    </citation>
    <scope>NUCLEOTIDE SEQUENCE</scope>
</reference>
<keyword evidence="10" id="KW-1185">Reference proteome</keyword>
<dbReference type="KEGG" id="ans:ArsFIN_28480"/>
<dbReference type="GeneID" id="96877849"/>
<dbReference type="RefSeq" id="WP_026824312.1">
    <property type="nucleotide sequence ID" value="NZ_CP038613.1"/>
</dbReference>
<reference evidence="7 9" key="2">
    <citation type="submission" date="2019-03" db="EMBL/GenBank/DDBJ databases">
        <title>Long-read sequencing reveals hyperdense prophage content in a complex bacterial symbiont genome.</title>
        <authorList>
            <person name="Frost C.L."/>
            <person name="Siozios S."/>
            <person name="Nadal-Jimenez P."/>
            <person name="Brockhurst M.A."/>
            <person name="King K.C."/>
            <person name="Darby A.C."/>
            <person name="Hurst G.D.D."/>
        </authorList>
    </citation>
    <scope>NUCLEOTIDE SEQUENCE [LARGE SCALE GENOMIC DNA]</scope>
    <source>
        <strain evidence="7 9">FIN</strain>
    </source>
</reference>
<accession>D2TXV6</accession>
<name>D2TXV6_9GAMM</name>
<dbReference type="GO" id="GO:0006310">
    <property type="term" value="P:DNA recombination"/>
    <property type="evidence" value="ECO:0007669"/>
    <property type="project" value="UniProtKB-KW"/>
</dbReference>
<dbReference type="InterPro" id="IPR010998">
    <property type="entry name" value="Integrase_recombinase_N"/>
</dbReference>
<dbReference type="PANTHER" id="PTHR30349:SF64">
    <property type="entry name" value="PROPHAGE INTEGRASE INTD-RELATED"/>
    <property type="match status" value="1"/>
</dbReference>
<dbReference type="PROSITE" id="PS51898">
    <property type="entry name" value="TYR_RECOMBINASE"/>
    <property type="match status" value="1"/>
</dbReference>
<evidence type="ECO:0000256" key="2">
    <source>
        <dbReference type="ARBA" id="ARBA00022908"/>
    </source>
</evidence>
<evidence type="ECO:0000313" key="7">
    <source>
        <dbReference type="EMBL" id="QBY44264.1"/>
    </source>
</evidence>
<dbReference type="GO" id="GO:0003677">
    <property type="term" value="F:DNA binding"/>
    <property type="evidence" value="ECO:0007669"/>
    <property type="project" value="UniProtKB-KW"/>
</dbReference>
<dbReference type="Proteomes" id="UP000295134">
    <property type="component" value="Chromosome"/>
</dbReference>